<organism evidence="3 4">
    <name type="scientific">Boseongicola aestuarii</name>
    <dbReference type="NCBI Taxonomy" id="1470561"/>
    <lineage>
        <taxon>Bacteria</taxon>
        <taxon>Pseudomonadati</taxon>
        <taxon>Pseudomonadota</taxon>
        <taxon>Alphaproteobacteria</taxon>
        <taxon>Rhodobacterales</taxon>
        <taxon>Paracoccaceae</taxon>
        <taxon>Boseongicola</taxon>
    </lineage>
</organism>
<feature type="transmembrane region" description="Helical" evidence="2">
    <location>
        <begin position="114"/>
        <end position="135"/>
    </location>
</feature>
<name>A0A238IYY4_9RHOB</name>
<reference evidence="3 4" key="1">
    <citation type="submission" date="2017-05" db="EMBL/GenBank/DDBJ databases">
        <authorList>
            <person name="Song R."/>
            <person name="Chenine A.L."/>
            <person name="Ruprecht R.M."/>
        </authorList>
    </citation>
    <scope>NUCLEOTIDE SEQUENCE [LARGE SCALE GENOMIC DNA]</scope>
    <source>
        <strain evidence="3 4">CECT 8489</strain>
    </source>
</reference>
<dbReference type="AlphaFoldDB" id="A0A238IYY4"/>
<keyword evidence="2" id="KW-1133">Transmembrane helix</keyword>
<proteinExistence type="predicted"/>
<evidence type="ECO:0000256" key="2">
    <source>
        <dbReference type="SAM" id="Phobius"/>
    </source>
</evidence>
<evidence type="ECO:0000256" key="1">
    <source>
        <dbReference type="SAM" id="MobiDB-lite"/>
    </source>
</evidence>
<gene>
    <name evidence="3" type="ORF">BOA8489_01296</name>
</gene>
<dbReference type="EMBL" id="FXXQ01000003">
    <property type="protein sequence ID" value="SMX23192.1"/>
    <property type="molecule type" value="Genomic_DNA"/>
</dbReference>
<dbReference type="RefSeq" id="WP_141138249.1">
    <property type="nucleotide sequence ID" value="NZ_FXXQ01000003.1"/>
</dbReference>
<keyword evidence="4" id="KW-1185">Reference proteome</keyword>
<feature type="compositionally biased region" description="Pro residues" evidence="1">
    <location>
        <begin position="61"/>
        <end position="74"/>
    </location>
</feature>
<dbReference type="OrthoDB" id="7777158at2"/>
<accession>A0A238IYY4</accession>
<dbReference type="Proteomes" id="UP000201838">
    <property type="component" value="Unassembled WGS sequence"/>
</dbReference>
<feature type="region of interest" description="Disordered" evidence="1">
    <location>
        <begin position="1"/>
        <end position="109"/>
    </location>
</feature>
<evidence type="ECO:0000313" key="4">
    <source>
        <dbReference type="Proteomes" id="UP000201838"/>
    </source>
</evidence>
<keyword evidence="2" id="KW-0812">Transmembrane</keyword>
<evidence type="ECO:0000313" key="3">
    <source>
        <dbReference type="EMBL" id="SMX23192.1"/>
    </source>
</evidence>
<protein>
    <submittedName>
        <fullName evidence="3">Uncharacterized protein</fullName>
    </submittedName>
</protein>
<sequence length="403" mass="42250">MSKRADPNSGTRQGGDGPKRVRPMTVYDRMEDARRRRHELLAKGNGPVPRTVPKLKASNEPTPPPERQTPPVTTPEPRLEPVAETVAAPKPIKPPAPLPQPQDRTQQKRAAGGYWTGLLQAMAAIAVIAVFIAVFGTRGTPPEDSANAAATPTPTPVAAQPVTAETPVVAEAAEIAEAVLFADLTAQNADPVIPIVPDSETLGLTIAPLVSPVFETRLARLPVQVPDSPPVISDPDAATSPPQPVPPLVLTSTPPVRQAIAAIETQIPPVVNPGLADATNVVLLVPAFVPQTEAEDAIATAAALGIPVDQTRRASVSISQTNIRYFHAEDAEAATILASGLGGIARDFTNFRPPPNPGVIEIWIEGQGGRTNNQGSSTVRGIEADLEALRNSIQRALNIATGN</sequence>
<keyword evidence="2" id="KW-0472">Membrane</keyword>
<feature type="compositionally biased region" description="Pro residues" evidence="1">
    <location>
        <begin position="91"/>
        <end position="100"/>
    </location>
</feature>